<dbReference type="InterPro" id="IPR029787">
    <property type="entry name" value="Nucleotide_cyclase"/>
</dbReference>
<evidence type="ECO:0000313" key="4">
    <source>
        <dbReference type="EMBL" id="NBG87124.1"/>
    </source>
</evidence>
<dbReference type="GO" id="GO:1902201">
    <property type="term" value="P:negative regulation of bacterial-type flagellum-dependent cell motility"/>
    <property type="evidence" value="ECO:0007669"/>
    <property type="project" value="TreeGrafter"/>
</dbReference>
<feature type="repeat" description="TPR" evidence="1">
    <location>
        <begin position="87"/>
        <end position="120"/>
    </location>
</feature>
<dbReference type="SUPFAM" id="SSF55781">
    <property type="entry name" value="GAF domain-like"/>
    <property type="match status" value="1"/>
</dbReference>
<dbReference type="PROSITE" id="PS50005">
    <property type="entry name" value="TPR"/>
    <property type="match status" value="1"/>
</dbReference>
<dbReference type="Pfam" id="PF00990">
    <property type="entry name" value="GGDEF"/>
    <property type="match status" value="1"/>
</dbReference>
<dbReference type="InterPro" id="IPR029016">
    <property type="entry name" value="GAF-like_dom_sf"/>
</dbReference>
<proteinExistence type="predicted"/>
<dbReference type="SMART" id="SM00065">
    <property type="entry name" value="GAF"/>
    <property type="match status" value="1"/>
</dbReference>
<keyword evidence="5" id="KW-1185">Reference proteome</keyword>
<evidence type="ECO:0000313" key="5">
    <source>
        <dbReference type="Proteomes" id="UP000449710"/>
    </source>
</evidence>
<dbReference type="Proteomes" id="UP000449710">
    <property type="component" value="Unassembled WGS sequence"/>
</dbReference>
<dbReference type="FunFam" id="3.30.70.270:FF:000001">
    <property type="entry name" value="Diguanylate cyclase domain protein"/>
    <property type="match status" value="1"/>
</dbReference>
<dbReference type="GO" id="GO:0043709">
    <property type="term" value="P:cell adhesion involved in single-species biofilm formation"/>
    <property type="evidence" value="ECO:0007669"/>
    <property type="project" value="TreeGrafter"/>
</dbReference>
<protein>
    <submittedName>
        <fullName evidence="4">Diguanylate cyclase</fullName>
    </submittedName>
</protein>
<keyword evidence="2" id="KW-0175">Coiled coil</keyword>
<dbReference type="RefSeq" id="WP_160718424.1">
    <property type="nucleotide sequence ID" value="NZ_SUMG01000001.1"/>
</dbReference>
<dbReference type="InterPro" id="IPR003018">
    <property type="entry name" value="GAF"/>
</dbReference>
<evidence type="ECO:0000259" key="3">
    <source>
        <dbReference type="PROSITE" id="PS50887"/>
    </source>
</evidence>
<dbReference type="InterPro" id="IPR011990">
    <property type="entry name" value="TPR-like_helical_dom_sf"/>
</dbReference>
<sequence length="725" mass="83412">MSKLLEKYKKLLIEAKKLERINPKEGALLAEEVRSFAKEHNHEILESEALLRIGRCSYLKGDLEAASGILNEGLLLVDGLGAKEVECEMNLSMGNTYYFMEIHDQAVSYYTKALDISRKENLIHLEAGILNNIAAIFYSLEDMEDSLEYIKSGMGRQKEGSDAFLETSFAYNLAELYYRNAQMTEARSQIDRTMEMIDGNKDRLLYAKVLHILGLIENEEGKKESCFTHLEMALEISIETKEFLMEMELRLDLAECLIKEKKTDRSIRILQEAVEKNTKNEFGTAMLKIYRKLAEYYDLRGEQESANYYYRKHLLTLQGIEEEKKRERVRGIKLHLKLKQYKDETELYKNLSSKLQEKTGLLSDSYKQMQIVSEIGQKITAKLDIESIFEDLYKDMSRLMKLNTLGIGIYDRKTCSIKYSLSMEDGEIMPVHRINLENPSSLAAYSVNQDQELIINDMEKEYHQYVNKRSSSVGKPSKSAVFIPLKVKEKLIGVLTVQSREINSYSDKSLMALNTLASYIAIAINNAQKSQDLKKEIQNKERAQKSLQVLNKKLKKLSNKDGLTKVANRRYLDYQLEKDWQKALKHAQKISLLLLDIDYFKEYNDFYGHLKGDEVLKKIAEILTRTLEEEVLEDTVARYGGDEFMVVLPEADLEKGKKIADKVMREMKKEEIQHEESPLLNRVSLSIGIATVIPEGNNHTCLINKADQALYKAKRNGRNRIGAIG</sequence>
<reference evidence="4 5" key="1">
    <citation type="submission" date="2019-04" db="EMBL/GenBank/DDBJ databases">
        <title>Isachenkonia alkalipeptolytica gen. nov. sp. nov. a new anaerobic, alkiliphilic organothrophic bacterium capable to reduce synthesized ferrihydrite isolated from a soda lake.</title>
        <authorList>
            <person name="Toshchakov S.V."/>
            <person name="Zavarzina D.G."/>
            <person name="Zhilina T.N."/>
            <person name="Kostrikina N.A."/>
            <person name="Kublanov I.V."/>
        </authorList>
    </citation>
    <scope>NUCLEOTIDE SEQUENCE [LARGE SCALE GENOMIC DNA]</scope>
    <source>
        <strain evidence="4 5">Z-1701</strain>
    </source>
</reference>
<dbReference type="PROSITE" id="PS50887">
    <property type="entry name" value="GGDEF"/>
    <property type="match status" value="1"/>
</dbReference>
<gene>
    <name evidence="4" type="ORF">ISALK_01285</name>
</gene>
<keyword evidence="1" id="KW-0802">TPR repeat</keyword>
<dbReference type="AlphaFoldDB" id="A0AA43XIU4"/>
<evidence type="ECO:0000256" key="2">
    <source>
        <dbReference type="SAM" id="Coils"/>
    </source>
</evidence>
<evidence type="ECO:0000256" key="1">
    <source>
        <dbReference type="PROSITE-ProRule" id="PRU00339"/>
    </source>
</evidence>
<dbReference type="GO" id="GO:0005886">
    <property type="term" value="C:plasma membrane"/>
    <property type="evidence" value="ECO:0007669"/>
    <property type="project" value="TreeGrafter"/>
</dbReference>
<dbReference type="Gene3D" id="1.25.40.10">
    <property type="entry name" value="Tetratricopeptide repeat domain"/>
    <property type="match status" value="2"/>
</dbReference>
<dbReference type="GO" id="GO:0052621">
    <property type="term" value="F:diguanylate cyclase activity"/>
    <property type="evidence" value="ECO:0007669"/>
    <property type="project" value="TreeGrafter"/>
</dbReference>
<accession>A0AA43XIU4</accession>
<feature type="coiled-coil region" evidence="2">
    <location>
        <begin position="526"/>
        <end position="560"/>
    </location>
</feature>
<name>A0AA43XIU4_9CLOT</name>
<dbReference type="SMART" id="SM00267">
    <property type="entry name" value="GGDEF"/>
    <property type="match status" value="1"/>
</dbReference>
<dbReference type="SUPFAM" id="SSF48452">
    <property type="entry name" value="TPR-like"/>
    <property type="match status" value="2"/>
</dbReference>
<dbReference type="Gene3D" id="3.30.70.270">
    <property type="match status" value="1"/>
</dbReference>
<dbReference type="CDD" id="cd01949">
    <property type="entry name" value="GGDEF"/>
    <property type="match status" value="1"/>
</dbReference>
<feature type="domain" description="GGDEF" evidence="3">
    <location>
        <begin position="588"/>
        <end position="725"/>
    </location>
</feature>
<dbReference type="InterPro" id="IPR019734">
    <property type="entry name" value="TPR_rpt"/>
</dbReference>
<dbReference type="Pfam" id="PF13492">
    <property type="entry name" value="GAF_3"/>
    <property type="match status" value="1"/>
</dbReference>
<comment type="caution">
    <text evidence="4">The sequence shown here is derived from an EMBL/GenBank/DDBJ whole genome shotgun (WGS) entry which is preliminary data.</text>
</comment>
<dbReference type="InterPro" id="IPR043128">
    <property type="entry name" value="Rev_trsase/Diguanyl_cyclase"/>
</dbReference>
<dbReference type="NCBIfam" id="TIGR00254">
    <property type="entry name" value="GGDEF"/>
    <property type="match status" value="1"/>
</dbReference>
<dbReference type="EMBL" id="SUMG01000001">
    <property type="protein sequence ID" value="NBG87124.1"/>
    <property type="molecule type" value="Genomic_DNA"/>
</dbReference>
<dbReference type="PANTHER" id="PTHR45138">
    <property type="entry name" value="REGULATORY COMPONENTS OF SENSORY TRANSDUCTION SYSTEM"/>
    <property type="match status" value="1"/>
</dbReference>
<dbReference type="SUPFAM" id="SSF55073">
    <property type="entry name" value="Nucleotide cyclase"/>
    <property type="match status" value="1"/>
</dbReference>
<dbReference type="InterPro" id="IPR000160">
    <property type="entry name" value="GGDEF_dom"/>
</dbReference>
<organism evidence="4 5">
    <name type="scientific">Isachenkonia alkalipeptolytica</name>
    <dbReference type="NCBI Taxonomy" id="2565777"/>
    <lineage>
        <taxon>Bacteria</taxon>
        <taxon>Bacillati</taxon>
        <taxon>Bacillota</taxon>
        <taxon>Clostridia</taxon>
        <taxon>Eubacteriales</taxon>
        <taxon>Clostridiaceae</taxon>
        <taxon>Isachenkonia</taxon>
    </lineage>
</organism>
<dbReference type="PANTHER" id="PTHR45138:SF9">
    <property type="entry name" value="DIGUANYLATE CYCLASE DGCM-RELATED"/>
    <property type="match status" value="1"/>
</dbReference>
<dbReference type="SMART" id="SM00028">
    <property type="entry name" value="TPR"/>
    <property type="match status" value="6"/>
</dbReference>
<dbReference type="InterPro" id="IPR050469">
    <property type="entry name" value="Diguanylate_Cyclase"/>
</dbReference>
<dbReference type="Gene3D" id="3.30.450.40">
    <property type="match status" value="1"/>
</dbReference>